<evidence type="ECO:0000313" key="2">
    <source>
        <dbReference type="Proteomes" id="UP000019062"/>
    </source>
</evidence>
<reference evidence="1 2" key="1">
    <citation type="journal article" date="2014" name="BMC Genomics">
        <title>Genomic comparison of sporeforming bacilli isolated from milk.</title>
        <authorList>
            <person name="Moreno Switt A.I."/>
            <person name="Andrus A.D."/>
            <person name="Ranieri M.L."/>
            <person name="Orsi R.H."/>
            <person name="Ivy R."/>
            <person name="den Bakker H.C."/>
            <person name="Martin N.H."/>
            <person name="Wiedmann M."/>
            <person name="Boor K.J."/>
        </authorList>
    </citation>
    <scope>NUCLEOTIDE SEQUENCE [LARGE SCALE GENOMIC DNA]</scope>
    <source>
        <strain evidence="1 2">FSL R5-213</strain>
    </source>
</reference>
<evidence type="ECO:0000313" key="1">
    <source>
        <dbReference type="EMBL" id="ETT84159.1"/>
    </source>
</evidence>
<comment type="caution">
    <text evidence="1">The sequence shown here is derived from an EMBL/GenBank/DDBJ whole genome shotgun (WGS) entry which is preliminary data.</text>
</comment>
<protein>
    <submittedName>
        <fullName evidence="1">Uncharacterized protein</fullName>
    </submittedName>
</protein>
<gene>
    <name evidence="1" type="ORF">C176_12363</name>
</gene>
<accession>W4EV89</accession>
<proteinExistence type="predicted"/>
<dbReference type="InterPro" id="IPR020250">
    <property type="entry name" value="Plasmid_pXO2-72"/>
</dbReference>
<sequence>MDINNYMSPTEAAFRWGIPTSTMQERLKSRTNKMTNELEQMKEKGLIKYFKLPDAKRGEWIISTTAMEKWYGPEPLK</sequence>
<keyword evidence="2" id="KW-1185">Reference proteome</keyword>
<dbReference type="Pfam" id="PF17443">
    <property type="entry name" value="pXO2-72"/>
    <property type="match status" value="1"/>
</dbReference>
<dbReference type="Proteomes" id="UP000019062">
    <property type="component" value="Unassembled WGS sequence"/>
</dbReference>
<dbReference type="RefSeq" id="WP_051448716.1">
    <property type="nucleotide sequence ID" value="NZ_ASQA01000028.1"/>
</dbReference>
<name>W4EV89_9BACL</name>
<organism evidence="1 2">
    <name type="scientific">Viridibacillus arenosi FSL R5-213</name>
    <dbReference type="NCBI Taxonomy" id="1227360"/>
    <lineage>
        <taxon>Bacteria</taxon>
        <taxon>Bacillati</taxon>
        <taxon>Bacillota</taxon>
        <taxon>Bacilli</taxon>
        <taxon>Bacillales</taxon>
        <taxon>Caryophanaceae</taxon>
        <taxon>Viridibacillus</taxon>
    </lineage>
</organism>
<dbReference type="eggNOG" id="ENOG5033KWK">
    <property type="taxonomic scope" value="Bacteria"/>
</dbReference>
<dbReference type="AlphaFoldDB" id="W4EV89"/>
<dbReference type="EMBL" id="ASQA01000028">
    <property type="protein sequence ID" value="ETT84159.1"/>
    <property type="molecule type" value="Genomic_DNA"/>
</dbReference>